<accession>A0A139LC83</accession>
<protein>
    <submittedName>
        <fullName evidence="2">Uncharacterized protein</fullName>
    </submittedName>
</protein>
<feature type="transmembrane region" description="Helical" evidence="1">
    <location>
        <begin position="23"/>
        <end position="49"/>
    </location>
</feature>
<sequence length="69" mass="8120">MVIFSYCFQKTAQVTAKSRGHKVFLYFLCLLQKYGFFFICKLLLSIYILPSSSFASFIKYKDAEVQKNR</sequence>
<keyword evidence="1" id="KW-0812">Transmembrane</keyword>
<gene>
    <name evidence="2" type="ORF">HMPREF2531_02661</name>
</gene>
<dbReference type="Proteomes" id="UP000070319">
    <property type="component" value="Unassembled WGS sequence"/>
</dbReference>
<proteinExistence type="predicted"/>
<name>A0A139LC83_9BACE</name>
<comment type="caution">
    <text evidence="2">The sequence shown here is derived from an EMBL/GenBank/DDBJ whole genome shotgun (WGS) entry which is preliminary data.</text>
</comment>
<keyword evidence="1" id="KW-0472">Membrane</keyword>
<dbReference type="AlphaFoldDB" id="A0A139LC83"/>
<evidence type="ECO:0000313" key="2">
    <source>
        <dbReference type="EMBL" id="KXT49047.1"/>
    </source>
</evidence>
<reference evidence="2 3" key="1">
    <citation type="submission" date="2016-02" db="EMBL/GenBank/DDBJ databases">
        <authorList>
            <person name="Wen L."/>
            <person name="He K."/>
            <person name="Yang H."/>
        </authorList>
    </citation>
    <scope>NUCLEOTIDE SEQUENCE [LARGE SCALE GENOMIC DNA]</scope>
    <source>
        <strain evidence="2 3">KLE1704</strain>
    </source>
</reference>
<dbReference type="EMBL" id="LTDF01000093">
    <property type="protein sequence ID" value="KXT49047.1"/>
    <property type="molecule type" value="Genomic_DNA"/>
</dbReference>
<dbReference type="PATRIC" id="fig|329854.7.peg.2712"/>
<evidence type="ECO:0000313" key="3">
    <source>
        <dbReference type="Proteomes" id="UP000070319"/>
    </source>
</evidence>
<organism evidence="2">
    <name type="scientific">Bacteroides intestinalis</name>
    <dbReference type="NCBI Taxonomy" id="329854"/>
    <lineage>
        <taxon>Bacteria</taxon>
        <taxon>Pseudomonadati</taxon>
        <taxon>Bacteroidota</taxon>
        <taxon>Bacteroidia</taxon>
        <taxon>Bacteroidales</taxon>
        <taxon>Bacteroidaceae</taxon>
        <taxon>Bacteroides</taxon>
    </lineage>
</organism>
<evidence type="ECO:0000256" key="1">
    <source>
        <dbReference type="SAM" id="Phobius"/>
    </source>
</evidence>
<keyword evidence="1" id="KW-1133">Transmembrane helix</keyword>